<comment type="subunit">
    <text evidence="5">Homodimer.</text>
</comment>
<evidence type="ECO:0000259" key="16">
    <source>
        <dbReference type="PROSITE" id="PS00907"/>
    </source>
</evidence>
<feature type="signal peptide" evidence="14">
    <location>
        <begin position="1"/>
        <end position="25"/>
    </location>
</feature>
<organism evidence="17 18">
    <name type="scientific">Ectocarpus siliculosus</name>
    <name type="common">Brown alga</name>
    <name type="synonym">Conferva siliculosa</name>
    <dbReference type="NCBI Taxonomy" id="2880"/>
    <lineage>
        <taxon>Eukaryota</taxon>
        <taxon>Sar</taxon>
        <taxon>Stramenopiles</taxon>
        <taxon>Ochrophyta</taxon>
        <taxon>PX clade</taxon>
        <taxon>Phaeophyceae</taxon>
        <taxon>Ectocarpales</taxon>
        <taxon>Ectocarpaceae</taxon>
        <taxon>Ectocarpus</taxon>
    </lineage>
</organism>
<evidence type="ECO:0000256" key="14">
    <source>
        <dbReference type="SAM" id="SignalP"/>
    </source>
</evidence>
<gene>
    <name evidence="17" type="primary">UROD2</name>
    <name evidence="17" type="ORF">Esi_0019_0030</name>
</gene>
<keyword evidence="14" id="KW-0732">Signal</keyword>
<dbReference type="GO" id="GO:0006782">
    <property type="term" value="P:protoporphyrinogen IX biosynthetic process"/>
    <property type="evidence" value="ECO:0007669"/>
    <property type="project" value="UniProtKB-UniPathway"/>
</dbReference>
<keyword evidence="7 11" id="KW-0210">Decarboxylase</keyword>
<evidence type="ECO:0000256" key="5">
    <source>
        <dbReference type="ARBA" id="ARBA00011738"/>
    </source>
</evidence>
<dbReference type="OrthoDB" id="339900at2759"/>
<dbReference type="STRING" id="2880.D8LH56"/>
<accession>D8LH56</accession>
<sequence>MTSVRRVSSLLALGVALFAAGGADAFTTTSGRVGVTTNARRLERAAAASTPSSVRGKRRITPTAVSAQPTEKAVDAGKDTTDPLLLRAARGEKVERVPVWMMRQAGRHIKEYRDLVQKHPTFRERSETPELSTEISLQPWRNYKTDGVILFSDILTPLPGMGIDFTIEEKAGPKIPPMRTWDSMKKMHPIDPEKACPFVGQTLNELRGVVGNEATVLGFVGCPYTLATYMVEGKTSKEYLEIKKMAFLEPKLLHAMLKSLADSIGDYANYQVDSGAQVIQVFDSWAGHLSPKDYDTFAAPYQRMVIEKIKAVHPEVPVIIYINKSGALLERMATSGVDIVSLDWTVTVPEARKRIGDDIGIQGNLDPAILHGDHATIKERTEEILRDGGGRNHVMNLGHGIDAGTPEDNAAFFIDTVKNFRF</sequence>
<protein>
    <recommendedName>
        <fullName evidence="6 11">Uroporphyrinogen decarboxylase</fullName>
        <ecNumber evidence="6 11">4.1.1.37</ecNumber>
    </recommendedName>
</protein>
<feature type="domain" description="Uroporphyrinogen decarboxylase (URO-D)" evidence="16">
    <location>
        <begin position="217"/>
        <end position="233"/>
    </location>
</feature>
<dbReference type="PROSITE" id="PS00907">
    <property type="entry name" value="UROD_2"/>
    <property type="match status" value="1"/>
</dbReference>
<dbReference type="HAMAP" id="MF_00218">
    <property type="entry name" value="URO_D"/>
    <property type="match status" value="1"/>
</dbReference>
<feature type="domain" description="Uroporphyrinogen decarboxylase (URO-D)" evidence="15">
    <location>
        <begin position="98"/>
        <end position="107"/>
    </location>
</feature>
<dbReference type="EMBL" id="FN649750">
    <property type="protein sequence ID" value="CBN74275.1"/>
    <property type="molecule type" value="Genomic_DNA"/>
</dbReference>
<dbReference type="SUPFAM" id="SSF51726">
    <property type="entry name" value="UROD/MetE-like"/>
    <property type="match status" value="1"/>
</dbReference>
<dbReference type="Gene3D" id="3.20.20.210">
    <property type="match status" value="1"/>
</dbReference>
<keyword evidence="8 11" id="KW-0456">Lyase</keyword>
<evidence type="ECO:0000256" key="6">
    <source>
        <dbReference type="ARBA" id="ARBA00012288"/>
    </source>
</evidence>
<evidence type="ECO:0000256" key="1">
    <source>
        <dbReference type="ARBA" id="ARBA00002448"/>
    </source>
</evidence>
<dbReference type="EC" id="4.1.1.37" evidence="6 11"/>
<feature type="region of interest" description="Disordered" evidence="13">
    <location>
        <begin position="44"/>
        <end position="77"/>
    </location>
</feature>
<dbReference type="CDD" id="cd00717">
    <property type="entry name" value="URO-D"/>
    <property type="match status" value="1"/>
</dbReference>
<evidence type="ECO:0000256" key="3">
    <source>
        <dbReference type="ARBA" id="ARBA00004804"/>
    </source>
</evidence>
<evidence type="ECO:0000256" key="10">
    <source>
        <dbReference type="ARBA" id="ARBA00048033"/>
    </source>
</evidence>
<name>D8LH56_ECTSI</name>
<dbReference type="PANTHER" id="PTHR21091">
    <property type="entry name" value="METHYLTETRAHYDROFOLATE:HOMOCYSTEINE METHYLTRANSFERASE RELATED"/>
    <property type="match status" value="1"/>
</dbReference>
<dbReference type="GO" id="GO:0004853">
    <property type="term" value="F:uroporphyrinogen decarboxylase activity"/>
    <property type="evidence" value="ECO:0007669"/>
    <property type="project" value="UniProtKB-EC"/>
</dbReference>
<dbReference type="OMA" id="CAGQRGH"/>
<evidence type="ECO:0000256" key="2">
    <source>
        <dbReference type="ARBA" id="ARBA00004229"/>
    </source>
</evidence>
<evidence type="ECO:0000313" key="17">
    <source>
        <dbReference type="EMBL" id="CBN74275.1"/>
    </source>
</evidence>
<dbReference type="GO" id="GO:0009507">
    <property type="term" value="C:chloroplast"/>
    <property type="evidence" value="ECO:0007669"/>
    <property type="project" value="UniProtKB-SubCell"/>
</dbReference>
<comment type="catalytic activity">
    <reaction evidence="10 11">
        <text>uroporphyrinogen III + 4 H(+) = coproporphyrinogen III + 4 CO2</text>
        <dbReference type="Rhea" id="RHEA:19865"/>
        <dbReference type="ChEBI" id="CHEBI:15378"/>
        <dbReference type="ChEBI" id="CHEBI:16526"/>
        <dbReference type="ChEBI" id="CHEBI:57308"/>
        <dbReference type="ChEBI" id="CHEBI:57309"/>
        <dbReference type="EC" id="4.1.1.37"/>
    </reaction>
</comment>
<dbReference type="InterPro" id="IPR038071">
    <property type="entry name" value="UROD/MetE-like_sf"/>
</dbReference>
<evidence type="ECO:0000256" key="8">
    <source>
        <dbReference type="ARBA" id="ARBA00023239"/>
    </source>
</evidence>
<proteinExistence type="inferred from homology"/>
<dbReference type="FunFam" id="3.20.20.210:FF:000006">
    <property type="entry name" value="Uroporphyrinogen decarboxylase"/>
    <property type="match status" value="1"/>
</dbReference>
<dbReference type="eggNOG" id="KOG2872">
    <property type="taxonomic scope" value="Eukaryota"/>
</dbReference>
<comment type="subcellular location">
    <subcellularLocation>
        <location evidence="2">Plastid</location>
        <location evidence="2">Chloroplast</location>
    </subcellularLocation>
</comment>
<keyword evidence="18" id="KW-1185">Reference proteome</keyword>
<evidence type="ECO:0000256" key="11">
    <source>
        <dbReference type="RuleBase" id="RU000554"/>
    </source>
</evidence>
<dbReference type="NCBIfam" id="TIGR01464">
    <property type="entry name" value="hemE"/>
    <property type="match status" value="1"/>
</dbReference>
<dbReference type="EMBL" id="FN648364">
    <property type="protein sequence ID" value="CBN74275.1"/>
    <property type="molecule type" value="Genomic_DNA"/>
</dbReference>
<evidence type="ECO:0000256" key="4">
    <source>
        <dbReference type="ARBA" id="ARBA00009935"/>
    </source>
</evidence>
<comment type="similarity">
    <text evidence="4 12">Belongs to the uroporphyrinogen decarboxylase family.</text>
</comment>
<dbReference type="InParanoid" id="D8LH56"/>
<dbReference type="PANTHER" id="PTHR21091:SF169">
    <property type="entry name" value="UROPORPHYRINOGEN DECARBOXYLASE"/>
    <property type="match status" value="1"/>
</dbReference>
<evidence type="ECO:0000256" key="9">
    <source>
        <dbReference type="ARBA" id="ARBA00023244"/>
    </source>
</evidence>
<evidence type="ECO:0000259" key="15">
    <source>
        <dbReference type="PROSITE" id="PS00906"/>
    </source>
</evidence>
<comment type="function">
    <text evidence="1">Catalyzes the decarboxylation of four acetate groups of uroporphyrinogen-III to yield coproporphyrinogen-III.</text>
</comment>
<dbReference type="UniPathway" id="UPA00251">
    <property type="reaction ID" value="UER00321"/>
</dbReference>
<evidence type="ECO:0000313" key="18">
    <source>
        <dbReference type="Proteomes" id="UP000002630"/>
    </source>
</evidence>
<dbReference type="FunCoup" id="D8LH56">
    <property type="interactions" value="375"/>
</dbReference>
<dbReference type="AlphaFoldDB" id="D8LH56"/>
<dbReference type="Pfam" id="PF01208">
    <property type="entry name" value="URO-D"/>
    <property type="match status" value="1"/>
</dbReference>
<evidence type="ECO:0000256" key="13">
    <source>
        <dbReference type="SAM" id="MobiDB-lite"/>
    </source>
</evidence>
<reference evidence="17 18" key="1">
    <citation type="journal article" date="2010" name="Nature">
        <title>The Ectocarpus genome and the independent evolution of multicellularity in brown algae.</title>
        <authorList>
            <person name="Cock J.M."/>
            <person name="Sterck L."/>
            <person name="Rouze P."/>
            <person name="Scornet D."/>
            <person name="Allen A.E."/>
            <person name="Amoutzias G."/>
            <person name="Anthouard V."/>
            <person name="Artiguenave F."/>
            <person name="Aury J.M."/>
            <person name="Badger J.H."/>
            <person name="Beszteri B."/>
            <person name="Billiau K."/>
            <person name="Bonnet E."/>
            <person name="Bothwell J.H."/>
            <person name="Bowler C."/>
            <person name="Boyen C."/>
            <person name="Brownlee C."/>
            <person name="Carrano C.J."/>
            <person name="Charrier B."/>
            <person name="Cho G.Y."/>
            <person name="Coelho S.M."/>
            <person name="Collen J."/>
            <person name="Corre E."/>
            <person name="Da Silva C."/>
            <person name="Delage L."/>
            <person name="Delaroque N."/>
            <person name="Dittami S.M."/>
            <person name="Doulbeau S."/>
            <person name="Elias M."/>
            <person name="Farnham G."/>
            <person name="Gachon C.M."/>
            <person name="Gschloessl B."/>
            <person name="Heesch S."/>
            <person name="Jabbari K."/>
            <person name="Jubin C."/>
            <person name="Kawai H."/>
            <person name="Kimura K."/>
            <person name="Kloareg B."/>
            <person name="Kupper F.C."/>
            <person name="Lang D."/>
            <person name="Le Bail A."/>
            <person name="Leblanc C."/>
            <person name="Lerouge P."/>
            <person name="Lohr M."/>
            <person name="Lopez P.J."/>
            <person name="Martens C."/>
            <person name="Maumus F."/>
            <person name="Michel G."/>
            <person name="Miranda-Saavedra D."/>
            <person name="Morales J."/>
            <person name="Moreau H."/>
            <person name="Motomura T."/>
            <person name="Nagasato C."/>
            <person name="Napoli C.A."/>
            <person name="Nelson D.R."/>
            <person name="Nyvall-Collen P."/>
            <person name="Peters A.F."/>
            <person name="Pommier C."/>
            <person name="Potin P."/>
            <person name="Poulain J."/>
            <person name="Quesneville H."/>
            <person name="Read B."/>
            <person name="Rensing S.A."/>
            <person name="Ritter A."/>
            <person name="Rousvoal S."/>
            <person name="Samanta M."/>
            <person name="Samson G."/>
            <person name="Schroeder D.C."/>
            <person name="Segurens B."/>
            <person name="Strittmatter M."/>
            <person name="Tonon T."/>
            <person name="Tregear J.W."/>
            <person name="Valentin K."/>
            <person name="von Dassow P."/>
            <person name="Yamagishi T."/>
            <person name="Van de Peer Y."/>
            <person name="Wincker P."/>
        </authorList>
    </citation>
    <scope>NUCLEOTIDE SEQUENCE [LARGE SCALE GENOMIC DNA]</scope>
    <source>
        <strain evidence="18">Ec32 / CCAP1310/4</strain>
    </source>
</reference>
<dbReference type="PROSITE" id="PS00906">
    <property type="entry name" value="UROD_1"/>
    <property type="match status" value="1"/>
</dbReference>
<evidence type="ECO:0000256" key="7">
    <source>
        <dbReference type="ARBA" id="ARBA00022793"/>
    </source>
</evidence>
<comment type="pathway">
    <text evidence="3 11">Porphyrin-containing compound metabolism; protoporphyrin-IX biosynthesis; coproporphyrinogen-III from 5-aminolevulinate: step 4/4.</text>
</comment>
<evidence type="ECO:0000256" key="12">
    <source>
        <dbReference type="RuleBase" id="RU004169"/>
    </source>
</evidence>
<feature type="chain" id="PRO_5003117195" description="Uroporphyrinogen decarboxylase" evidence="14">
    <location>
        <begin position="26"/>
        <end position="422"/>
    </location>
</feature>
<dbReference type="InterPro" id="IPR006361">
    <property type="entry name" value="Uroporphyrinogen_deCO2ase_HemE"/>
</dbReference>
<dbReference type="InterPro" id="IPR000257">
    <property type="entry name" value="Uroporphyrinogen_deCOase"/>
</dbReference>
<keyword evidence="9 11" id="KW-0627">Porphyrin biosynthesis</keyword>
<dbReference type="Proteomes" id="UP000002630">
    <property type="component" value="Linkage Group LG25"/>
</dbReference>